<gene>
    <name evidence="2" type="ORF">C8F04DRAFT_1192134</name>
</gene>
<evidence type="ECO:0000256" key="1">
    <source>
        <dbReference type="SAM" id="MobiDB-lite"/>
    </source>
</evidence>
<feature type="region of interest" description="Disordered" evidence="1">
    <location>
        <begin position="83"/>
        <end position="104"/>
    </location>
</feature>
<organism evidence="2 3">
    <name type="scientific">Mycena alexandri</name>
    <dbReference type="NCBI Taxonomy" id="1745969"/>
    <lineage>
        <taxon>Eukaryota</taxon>
        <taxon>Fungi</taxon>
        <taxon>Dikarya</taxon>
        <taxon>Basidiomycota</taxon>
        <taxon>Agaricomycotina</taxon>
        <taxon>Agaricomycetes</taxon>
        <taxon>Agaricomycetidae</taxon>
        <taxon>Agaricales</taxon>
        <taxon>Marasmiineae</taxon>
        <taxon>Mycenaceae</taxon>
        <taxon>Mycena</taxon>
    </lineage>
</organism>
<accession>A0AAD6WV87</accession>
<proteinExistence type="predicted"/>
<dbReference type="AlphaFoldDB" id="A0AAD6WV87"/>
<keyword evidence="3" id="KW-1185">Reference proteome</keyword>
<sequence>MECGKQTSRSLLPLPPYSRLHPAVAGDELNHCLDQLNLEVALDKDMRTRIYEGGGLISGGTAKDSDKALSCIVFEARTQTLSPKTILNPVNSTTSESDPQSNNN</sequence>
<dbReference type="Proteomes" id="UP001218188">
    <property type="component" value="Unassembled WGS sequence"/>
</dbReference>
<evidence type="ECO:0000313" key="3">
    <source>
        <dbReference type="Proteomes" id="UP001218188"/>
    </source>
</evidence>
<protein>
    <submittedName>
        <fullName evidence="2">Uncharacterized protein</fullName>
    </submittedName>
</protein>
<evidence type="ECO:0000313" key="2">
    <source>
        <dbReference type="EMBL" id="KAJ7024726.1"/>
    </source>
</evidence>
<reference evidence="2" key="1">
    <citation type="submission" date="2023-03" db="EMBL/GenBank/DDBJ databases">
        <title>Massive genome expansion in bonnet fungi (Mycena s.s.) driven by repeated elements and novel gene families across ecological guilds.</title>
        <authorList>
            <consortium name="Lawrence Berkeley National Laboratory"/>
            <person name="Harder C.B."/>
            <person name="Miyauchi S."/>
            <person name="Viragh M."/>
            <person name="Kuo A."/>
            <person name="Thoen E."/>
            <person name="Andreopoulos B."/>
            <person name="Lu D."/>
            <person name="Skrede I."/>
            <person name="Drula E."/>
            <person name="Henrissat B."/>
            <person name="Morin E."/>
            <person name="Kohler A."/>
            <person name="Barry K."/>
            <person name="LaButti K."/>
            <person name="Morin E."/>
            <person name="Salamov A."/>
            <person name="Lipzen A."/>
            <person name="Mereny Z."/>
            <person name="Hegedus B."/>
            <person name="Baldrian P."/>
            <person name="Stursova M."/>
            <person name="Weitz H."/>
            <person name="Taylor A."/>
            <person name="Grigoriev I.V."/>
            <person name="Nagy L.G."/>
            <person name="Martin F."/>
            <person name="Kauserud H."/>
        </authorList>
    </citation>
    <scope>NUCLEOTIDE SEQUENCE</scope>
    <source>
        <strain evidence="2">CBHHK200</strain>
    </source>
</reference>
<dbReference type="EMBL" id="JARJCM010000165">
    <property type="protein sequence ID" value="KAJ7024726.1"/>
    <property type="molecule type" value="Genomic_DNA"/>
</dbReference>
<comment type="caution">
    <text evidence="2">The sequence shown here is derived from an EMBL/GenBank/DDBJ whole genome shotgun (WGS) entry which is preliminary data.</text>
</comment>
<name>A0AAD6WV87_9AGAR</name>